<feature type="compositionally biased region" description="Low complexity" evidence="1">
    <location>
        <begin position="64"/>
        <end position="112"/>
    </location>
</feature>
<organism evidence="2 3">
    <name type="scientific">Dipteronia sinensis</name>
    <dbReference type="NCBI Taxonomy" id="43782"/>
    <lineage>
        <taxon>Eukaryota</taxon>
        <taxon>Viridiplantae</taxon>
        <taxon>Streptophyta</taxon>
        <taxon>Embryophyta</taxon>
        <taxon>Tracheophyta</taxon>
        <taxon>Spermatophyta</taxon>
        <taxon>Magnoliopsida</taxon>
        <taxon>eudicotyledons</taxon>
        <taxon>Gunneridae</taxon>
        <taxon>Pentapetalae</taxon>
        <taxon>rosids</taxon>
        <taxon>malvids</taxon>
        <taxon>Sapindales</taxon>
        <taxon>Sapindaceae</taxon>
        <taxon>Hippocastanoideae</taxon>
        <taxon>Acereae</taxon>
        <taxon>Dipteronia</taxon>
    </lineage>
</organism>
<dbReference type="EMBL" id="JANJYJ010000002">
    <property type="protein sequence ID" value="KAK3225253.1"/>
    <property type="molecule type" value="Genomic_DNA"/>
</dbReference>
<sequence>MCIIVREEVQKAMQSEFAKFRGGLLERFSYQMPSRFITEDHAEHDYSDEEHAFQLDTGLGVYGTSTTETAPTALETTPTTTETAPTTFETAPTTTETAPTTTETSPTTTETSPTTIEIAATIQTT</sequence>
<dbReference type="Proteomes" id="UP001281410">
    <property type="component" value="Unassembled WGS sequence"/>
</dbReference>
<evidence type="ECO:0000313" key="2">
    <source>
        <dbReference type="EMBL" id="KAK3225253.1"/>
    </source>
</evidence>
<gene>
    <name evidence="2" type="ORF">Dsin_005115</name>
</gene>
<evidence type="ECO:0000313" key="3">
    <source>
        <dbReference type="Proteomes" id="UP001281410"/>
    </source>
</evidence>
<dbReference type="AlphaFoldDB" id="A0AAE0AW08"/>
<accession>A0AAE0AW08</accession>
<comment type="caution">
    <text evidence="2">The sequence shown here is derived from an EMBL/GenBank/DDBJ whole genome shotgun (WGS) entry which is preliminary data.</text>
</comment>
<proteinExistence type="predicted"/>
<name>A0AAE0AW08_9ROSI</name>
<keyword evidence="3" id="KW-1185">Reference proteome</keyword>
<protein>
    <submittedName>
        <fullName evidence="2">Uncharacterized protein</fullName>
    </submittedName>
</protein>
<evidence type="ECO:0000256" key="1">
    <source>
        <dbReference type="SAM" id="MobiDB-lite"/>
    </source>
</evidence>
<feature type="region of interest" description="Disordered" evidence="1">
    <location>
        <begin position="62"/>
        <end position="112"/>
    </location>
</feature>
<reference evidence="2" key="1">
    <citation type="journal article" date="2023" name="Plant J.">
        <title>Genome sequences and population genomics provide insights into the demographic history, inbreeding, and mutation load of two 'living fossil' tree species of Dipteronia.</title>
        <authorList>
            <person name="Feng Y."/>
            <person name="Comes H.P."/>
            <person name="Chen J."/>
            <person name="Zhu S."/>
            <person name="Lu R."/>
            <person name="Zhang X."/>
            <person name="Li P."/>
            <person name="Qiu J."/>
            <person name="Olsen K.M."/>
            <person name="Qiu Y."/>
        </authorList>
    </citation>
    <scope>NUCLEOTIDE SEQUENCE</scope>
    <source>
        <strain evidence="2">NBL</strain>
    </source>
</reference>